<dbReference type="Pfam" id="PF04221">
    <property type="entry name" value="RelB"/>
    <property type="match status" value="1"/>
</dbReference>
<dbReference type="RefSeq" id="WP_090174114.1">
    <property type="nucleotide sequence ID" value="NZ_FMXR01000013.1"/>
</dbReference>
<dbReference type="STRING" id="1732.SAMN02910417_01890"/>
<dbReference type="InterPro" id="IPR007337">
    <property type="entry name" value="RelB/DinJ"/>
</dbReference>
<dbReference type="InterPro" id="IPR013321">
    <property type="entry name" value="Arc_rbn_hlx_hlx"/>
</dbReference>
<gene>
    <name evidence="1" type="ORF">SAMN02910417_01890</name>
</gene>
<dbReference type="GO" id="GO:0006355">
    <property type="term" value="P:regulation of DNA-templated transcription"/>
    <property type="evidence" value="ECO:0007669"/>
    <property type="project" value="InterPro"/>
</dbReference>
<dbReference type="AlphaFoldDB" id="A0A1G6BXQ0"/>
<proteinExistence type="predicted"/>
<name>A0A1G6BXQ0_EUBOX</name>
<evidence type="ECO:0000313" key="2">
    <source>
        <dbReference type="Proteomes" id="UP000199228"/>
    </source>
</evidence>
<dbReference type="OrthoDB" id="9804867at2"/>
<evidence type="ECO:0000313" key="1">
    <source>
        <dbReference type="EMBL" id="SDB25395.1"/>
    </source>
</evidence>
<accession>A0A1G6BXQ0</accession>
<keyword evidence="2" id="KW-1185">Reference proteome</keyword>
<dbReference type="Gene3D" id="1.10.1220.10">
    <property type="entry name" value="Met repressor-like"/>
    <property type="match status" value="1"/>
</dbReference>
<sequence length="101" mass="11105">MEKSATLNLRVNPALKRDAESVLGRLGIPMSTAVDMFLNQIVLVGGIPFSVTLPNAPEGIDTTRMTDEQIHARIQRGYESYKAGRTQNAAAAFEKFRESHS</sequence>
<dbReference type="Proteomes" id="UP000199228">
    <property type="component" value="Unassembled WGS sequence"/>
</dbReference>
<dbReference type="EMBL" id="FMXR01000013">
    <property type="protein sequence ID" value="SDB25395.1"/>
    <property type="molecule type" value="Genomic_DNA"/>
</dbReference>
<protein>
    <submittedName>
        <fullName evidence="1">Addiction module antitoxin, RelB/DinJ family</fullName>
    </submittedName>
</protein>
<organism evidence="1 2">
    <name type="scientific">Eubacterium oxidoreducens</name>
    <dbReference type="NCBI Taxonomy" id="1732"/>
    <lineage>
        <taxon>Bacteria</taxon>
        <taxon>Bacillati</taxon>
        <taxon>Bacillota</taxon>
        <taxon>Clostridia</taxon>
        <taxon>Eubacteriales</taxon>
        <taxon>Eubacteriaceae</taxon>
        <taxon>Eubacterium</taxon>
    </lineage>
</organism>
<dbReference type="NCBIfam" id="TIGR02384">
    <property type="entry name" value="RelB_DinJ"/>
    <property type="match status" value="1"/>
</dbReference>
<reference evidence="1 2" key="1">
    <citation type="submission" date="2016-10" db="EMBL/GenBank/DDBJ databases">
        <authorList>
            <person name="de Groot N.N."/>
        </authorList>
    </citation>
    <scope>NUCLEOTIDE SEQUENCE [LARGE SCALE GENOMIC DNA]</scope>
    <source>
        <strain evidence="1 2">DSM 3217</strain>
    </source>
</reference>